<evidence type="ECO:0000256" key="4">
    <source>
        <dbReference type="ARBA" id="ARBA00022993"/>
    </source>
</evidence>
<evidence type="ECO:0000256" key="2">
    <source>
        <dbReference type="ARBA" id="ARBA00022741"/>
    </source>
</evidence>
<feature type="binding site" evidence="5">
    <location>
        <begin position="12"/>
        <end position="17"/>
    </location>
    <ligand>
        <name>ATP</name>
        <dbReference type="ChEBI" id="CHEBI:30616"/>
    </ligand>
</feature>
<dbReference type="GO" id="GO:0005524">
    <property type="term" value="F:ATP binding"/>
    <property type="evidence" value="ECO:0007669"/>
    <property type="project" value="UniProtKB-UniRule"/>
</dbReference>
<evidence type="ECO:0000256" key="3">
    <source>
        <dbReference type="ARBA" id="ARBA00022840"/>
    </source>
</evidence>
<dbReference type="InterPro" id="IPR001977">
    <property type="entry name" value="Depp_CoAkinase"/>
</dbReference>
<evidence type="ECO:0000256" key="1">
    <source>
        <dbReference type="ARBA" id="ARBA00009018"/>
    </source>
</evidence>
<organism evidence="7 8">
    <name type="scientific">Sphingobacterium yanglingense</name>
    <dbReference type="NCBI Taxonomy" id="1437280"/>
    <lineage>
        <taxon>Bacteria</taxon>
        <taxon>Pseudomonadati</taxon>
        <taxon>Bacteroidota</taxon>
        <taxon>Sphingobacteriia</taxon>
        <taxon>Sphingobacteriales</taxon>
        <taxon>Sphingobacteriaceae</taxon>
        <taxon>Sphingobacterium</taxon>
    </lineage>
</organism>
<dbReference type="PROSITE" id="PS51219">
    <property type="entry name" value="DPCK"/>
    <property type="match status" value="1"/>
</dbReference>
<dbReference type="EC" id="2.7.1.24" evidence="5 6"/>
<evidence type="ECO:0000313" key="7">
    <source>
        <dbReference type="EMBL" id="TDQ81771.1"/>
    </source>
</evidence>
<evidence type="ECO:0000313" key="8">
    <source>
        <dbReference type="Proteomes" id="UP000295292"/>
    </source>
</evidence>
<dbReference type="GO" id="GO:0004140">
    <property type="term" value="F:dephospho-CoA kinase activity"/>
    <property type="evidence" value="ECO:0007669"/>
    <property type="project" value="UniProtKB-UniRule"/>
</dbReference>
<comment type="pathway">
    <text evidence="5">Cofactor biosynthesis; coenzyme A biosynthesis; CoA from (R)-pantothenate: step 5/5.</text>
</comment>
<dbReference type="Pfam" id="PF01121">
    <property type="entry name" value="CoaE"/>
    <property type="match status" value="1"/>
</dbReference>
<evidence type="ECO:0000256" key="5">
    <source>
        <dbReference type="HAMAP-Rule" id="MF_00376"/>
    </source>
</evidence>
<dbReference type="GO" id="GO:0015937">
    <property type="term" value="P:coenzyme A biosynthetic process"/>
    <property type="evidence" value="ECO:0007669"/>
    <property type="project" value="UniProtKB-UniRule"/>
</dbReference>
<dbReference type="SUPFAM" id="SSF52540">
    <property type="entry name" value="P-loop containing nucleoside triphosphate hydrolases"/>
    <property type="match status" value="1"/>
</dbReference>
<dbReference type="Gene3D" id="3.40.50.300">
    <property type="entry name" value="P-loop containing nucleotide triphosphate hydrolases"/>
    <property type="match status" value="1"/>
</dbReference>
<keyword evidence="3 5" id="KW-0067">ATP-binding</keyword>
<comment type="caution">
    <text evidence="7">The sequence shown here is derived from an EMBL/GenBank/DDBJ whole genome shotgun (WGS) entry which is preliminary data.</text>
</comment>
<reference evidence="7 8" key="1">
    <citation type="submission" date="2019-03" db="EMBL/GenBank/DDBJ databases">
        <title>Genomic Encyclopedia of Archaeal and Bacterial Type Strains, Phase II (KMG-II): from individual species to whole genera.</title>
        <authorList>
            <person name="Goeker M."/>
        </authorList>
    </citation>
    <scope>NUCLEOTIDE SEQUENCE [LARGE SCALE GENOMIC DNA]</scope>
    <source>
        <strain evidence="7 8">DSM 28353</strain>
    </source>
</reference>
<keyword evidence="8" id="KW-1185">Reference proteome</keyword>
<protein>
    <recommendedName>
        <fullName evidence="5 6">Dephospho-CoA kinase</fullName>
        <ecNumber evidence="5 6">2.7.1.24</ecNumber>
    </recommendedName>
    <alternativeName>
        <fullName evidence="5">Dephosphocoenzyme A kinase</fullName>
    </alternativeName>
</protein>
<proteinExistence type="inferred from homology"/>
<comment type="function">
    <text evidence="5">Catalyzes the phosphorylation of the 3'-hydroxyl group of dephosphocoenzyme A to form coenzyme A.</text>
</comment>
<dbReference type="UniPathway" id="UPA00241">
    <property type="reaction ID" value="UER00356"/>
</dbReference>
<evidence type="ECO:0000256" key="6">
    <source>
        <dbReference type="NCBIfam" id="TIGR00152"/>
    </source>
</evidence>
<dbReference type="CDD" id="cd02022">
    <property type="entry name" value="DPCK"/>
    <property type="match status" value="1"/>
</dbReference>
<dbReference type="OrthoDB" id="9812943at2"/>
<dbReference type="PANTHER" id="PTHR10695:SF46">
    <property type="entry name" value="BIFUNCTIONAL COENZYME A SYNTHASE-RELATED"/>
    <property type="match status" value="1"/>
</dbReference>
<comment type="similarity">
    <text evidence="1 5">Belongs to the CoaE family.</text>
</comment>
<accession>A0A4R6WLR1</accession>
<gene>
    <name evidence="5" type="primary">coaE</name>
    <name evidence="7" type="ORF">CLV99_0304</name>
</gene>
<keyword evidence="5 7" id="KW-0418">Kinase</keyword>
<dbReference type="Proteomes" id="UP000295292">
    <property type="component" value="Unassembled WGS sequence"/>
</dbReference>
<dbReference type="PANTHER" id="PTHR10695">
    <property type="entry name" value="DEPHOSPHO-COA KINASE-RELATED"/>
    <property type="match status" value="1"/>
</dbReference>
<dbReference type="GO" id="GO:0005737">
    <property type="term" value="C:cytoplasm"/>
    <property type="evidence" value="ECO:0007669"/>
    <property type="project" value="UniProtKB-SubCell"/>
</dbReference>
<keyword evidence="4 5" id="KW-0173">Coenzyme A biosynthesis</keyword>
<keyword evidence="5" id="KW-0963">Cytoplasm</keyword>
<dbReference type="InterPro" id="IPR027417">
    <property type="entry name" value="P-loop_NTPase"/>
</dbReference>
<dbReference type="HAMAP" id="MF_00376">
    <property type="entry name" value="Dephospho_CoA_kinase"/>
    <property type="match status" value="1"/>
</dbReference>
<dbReference type="AlphaFoldDB" id="A0A4R6WLR1"/>
<keyword evidence="2 5" id="KW-0547">Nucleotide-binding</keyword>
<name>A0A4R6WLR1_9SPHI</name>
<dbReference type="EMBL" id="SNYV01000003">
    <property type="protein sequence ID" value="TDQ81771.1"/>
    <property type="molecule type" value="Genomic_DNA"/>
</dbReference>
<dbReference type="NCBIfam" id="TIGR00152">
    <property type="entry name" value="dephospho-CoA kinase"/>
    <property type="match status" value="1"/>
</dbReference>
<sequence length="199" mass="22550">MGIKVGITGGIGSGKSYISRIFKAMGVPFYDADKEAKQLMNQDPRIHQGLVDAFGEAVYQSDGTLDRKWLSIQVFNNNDKLQLLNSIVHPVVIRHGQEWAMRQTAAYSLKEAALLVESGSYKSLDCLILVSAPEELRIERVMHRDGVSREEVQGRIDKQMPESEKKKYADFIVHNDGVSPLLPQILYIHQQILQRKWSK</sequence>
<comment type="catalytic activity">
    <reaction evidence="5">
        <text>3'-dephospho-CoA + ATP = ADP + CoA + H(+)</text>
        <dbReference type="Rhea" id="RHEA:18245"/>
        <dbReference type="ChEBI" id="CHEBI:15378"/>
        <dbReference type="ChEBI" id="CHEBI:30616"/>
        <dbReference type="ChEBI" id="CHEBI:57287"/>
        <dbReference type="ChEBI" id="CHEBI:57328"/>
        <dbReference type="ChEBI" id="CHEBI:456216"/>
        <dbReference type="EC" id="2.7.1.24"/>
    </reaction>
</comment>
<dbReference type="RefSeq" id="WP_133582718.1">
    <property type="nucleotide sequence ID" value="NZ_SNYV01000003.1"/>
</dbReference>
<keyword evidence="5" id="KW-0808">Transferase</keyword>
<comment type="subcellular location">
    <subcellularLocation>
        <location evidence="5">Cytoplasm</location>
    </subcellularLocation>
</comment>